<dbReference type="Gene3D" id="3.40.1550.10">
    <property type="entry name" value="CheC-like"/>
    <property type="match status" value="1"/>
</dbReference>
<evidence type="ECO:0000256" key="4">
    <source>
        <dbReference type="ARBA" id="ARBA00022779"/>
    </source>
</evidence>
<keyword evidence="5" id="KW-0472">Membrane</keyword>
<gene>
    <name evidence="8" type="ORF">V6590_13800</name>
</gene>
<reference evidence="8" key="1">
    <citation type="submission" date="2024-02" db="EMBL/GenBank/DDBJ databases">
        <title>Genome sequences of strain Gemmobacter sp. JM10B15.</title>
        <authorList>
            <person name="Zhang M."/>
        </authorList>
    </citation>
    <scope>NUCLEOTIDE SEQUENCE</scope>
    <source>
        <strain evidence="8">JM10B15</strain>
    </source>
</reference>
<keyword evidence="8" id="KW-0282">Flagellum</keyword>
<feature type="domain" description="Flagellar motor switch protein FliN-like C-terminal" evidence="7">
    <location>
        <begin position="215"/>
        <end position="285"/>
    </location>
</feature>
<dbReference type="Pfam" id="PF01052">
    <property type="entry name" value="FliMN_C"/>
    <property type="match status" value="1"/>
</dbReference>
<sequence length="334" mass="36013">MIRRKLAGAQAARMPEGGAERGWPLALARAARDRLTLVVEAGPVKAYRYSLAELLEQPPERSMIVLLEGPRAALGVLILSPEVLTSLIEAQTLGRVTDQPVPARKPTRTDAAMVADWIDLVMSYLEDTLLTEEDLTWTDGFRYTSFLDEARPLGLMLEDAPFKVLDCMLKLGDMRDGRMILALPADGHGRRPQRATALLSSEVDQEQRFAANMREQVMTAETEMQAVLQKLSLPLADVLALQPGDMLALPLAALDKITLTGIGGAECGRAKLGQSRGMRALRILDAEAAPSAAASATLPALGGFDPGDAYAGDGLNFQMEMPTADDFLRTGTEG</sequence>
<comment type="function">
    <text evidence="6">FliM is one of three proteins (FliG, FliN, FliM) that forms the rotor-mounted switch complex (C ring), located at the base of the basal body. This complex interacts with the CheY and CheZ chemotaxis proteins, in addition to contacting components of the motor that determine the direction of flagellar rotation.</text>
</comment>
<keyword evidence="4" id="KW-0283">Flagellar rotation</keyword>
<comment type="subcellular location">
    <subcellularLocation>
        <location evidence="1">Cell membrane</location>
        <topology evidence="1">Peripheral membrane protein</topology>
    </subcellularLocation>
</comment>
<keyword evidence="8" id="KW-0966">Cell projection</keyword>
<evidence type="ECO:0000313" key="9">
    <source>
        <dbReference type="Proteomes" id="UP001431963"/>
    </source>
</evidence>
<evidence type="ECO:0000256" key="2">
    <source>
        <dbReference type="ARBA" id="ARBA00022475"/>
    </source>
</evidence>
<proteinExistence type="predicted"/>
<keyword evidence="2" id="KW-1003">Cell membrane</keyword>
<evidence type="ECO:0000256" key="1">
    <source>
        <dbReference type="ARBA" id="ARBA00004202"/>
    </source>
</evidence>
<dbReference type="EMBL" id="JBALHR010000008">
    <property type="protein sequence ID" value="MEH7829226.1"/>
    <property type="molecule type" value="Genomic_DNA"/>
</dbReference>
<comment type="caution">
    <text evidence="8">The sequence shown here is derived from an EMBL/GenBank/DDBJ whole genome shotgun (WGS) entry which is preliminary data.</text>
</comment>
<evidence type="ECO:0000259" key="7">
    <source>
        <dbReference type="Pfam" id="PF01052"/>
    </source>
</evidence>
<dbReference type="InterPro" id="IPR036429">
    <property type="entry name" value="SpoA-like_sf"/>
</dbReference>
<dbReference type="Proteomes" id="UP001431963">
    <property type="component" value="Unassembled WGS sequence"/>
</dbReference>
<dbReference type="Gene3D" id="2.30.330.10">
    <property type="entry name" value="SpoA-like"/>
    <property type="match status" value="1"/>
</dbReference>
<protein>
    <submittedName>
        <fullName evidence="8">FliM/FliN family flagellar motor switch protein</fullName>
    </submittedName>
</protein>
<dbReference type="InterPro" id="IPR001543">
    <property type="entry name" value="FliN-like_C"/>
</dbReference>
<name>A0ABU8BX23_9RHOB</name>
<evidence type="ECO:0000256" key="5">
    <source>
        <dbReference type="ARBA" id="ARBA00023136"/>
    </source>
</evidence>
<keyword evidence="9" id="KW-1185">Reference proteome</keyword>
<accession>A0ABU8BX23</accession>
<keyword evidence="8" id="KW-0969">Cilium</keyword>
<keyword evidence="3" id="KW-0145">Chemotaxis</keyword>
<dbReference type="RefSeq" id="WP_335424057.1">
    <property type="nucleotide sequence ID" value="NZ_JBALHR010000008.1"/>
</dbReference>
<evidence type="ECO:0000313" key="8">
    <source>
        <dbReference type="EMBL" id="MEH7829226.1"/>
    </source>
</evidence>
<dbReference type="InterPro" id="IPR028976">
    <property type="entry name" value="CheC-like_sf"/>
</dbReference>
<evidence type="ECO:0000256" key="3">
    <source>
        <dbReference type="ARBA" id="ARBA00022500"/>
    </source>
</evidence>
<evidence type="ECO:0000256" key="6">
    <source>
        <dbReference type="ARBA" id="ARBA00025044"/>
    </source>
</evidence>
<dbReference type="SUPFAM" id="SSF101801">
    <property type="entry name" value="Surface presentation of antigens (SPOA)"/>
    <property type="match status" value="1"/>
</dbReference>
<organism evidence="8 9">
    <name type="scientific">Gemmobacter denitrificans</name>
    <dbReference type="NCBI Taxonomy" id="3123040"/>
    <lineage>
        <taxon>Bacteria</taxon>
        <taxon>Pseudomonadati</taxon>
        <taxon>Pseudomonadota</taxon>
        <taxon>Alphaproteobacteria</taxon>
        <taxon>Rhodobacterales</taxon>
        <taxon>Paracoccaceae</taxon>
        <taxon>Gemmobacter</taxon>
    </lineage>
</organism>